<protein>
    <submittedName>
        <fullName evidence="9">TonB-dependent receptor</fullName>
    </submittedName>
</protein>
<proteinExistence type="inferred from homology"/>
<evidence type="ECO:0000256" key="3">
    <source>
        <dbReference type="ARBA" id="ARBA00022452"/>
    </source>
</evidence>
<dbReference type="PROSITE" id="PS52016">
    <property type="entry name" value="TONB_DEPENDENT_REC_3"/>
    <property type="match status" value="1"/>
</dbReference>
<dbReference type="InterPro" id="IPR036942">
    <property type="entry name" value="Beta-barrel_TonB_sf"/>
</dbReference>
<accession>A0A4U3KVR7</accession>
<keyword evidence="2 7" id="KW-0813">Transport</keyword>
<keyword evidence="9" id="KW-0675">Receptor</keyword>
<evidence type="ECO:0000256" key="6">
    <source>
        <dbReference type="ARBA" id="ARBA00023237"/>
    </source>
</evidence>
<evidence type="ECO:0000256" key="4">
    <source>
        <dbReference type="ARBA" id="ARBA00022692"/>
    </source>
</evidence>
<keyword evidence="5 7" id="KW-0472">Membrane</keyword>
<keyword evidence="6 7" id="KW-0998">Cell outer membrane</keyword>
<name>A0A4U3KVR7_9BACT</name>
<keyword evidence="3 7" id="KW-1134">Transmembrane beta strand</keyword>
<dbReference type="OrthoDB" id="601301at2"/>
<dbReference type="InterPro" id="IPR023997">
    <property type="entry name" value="TonB-dep_OMP_SusC/RagA_CS"/>
</dbReference>
<dbReference type="InterPro" id="IPR039426">
    <property type="entry name" value="TonB-dep_rcpt-like"/>
</dbReference>
<dbReference type="Pfam" id="PF13715">
    <property type="entry name" value="CarbopepD_reg_2"/>
    <property type="match status" value="1"/>
</dbReference>
<dbReference type="InterPro" id="IPR023996">
    <property type="entry name" value="TonB-dep_OMP_SusC/RagA"/>
</dbReference>
<evidence type="ECO:0000256" key="2">
    <source>
        <dbReference type="ARBA" id="ARBA00022448"/>
    </source>
</evidence>
<dbReference type="NCBIfam" id="TIGR04056">
    <property type="entry name" value="OMP_RagA_SusC"/>
    <property type="match status" value="1"/>
</dbReference>
<comment type="similarity">
    <text evidence="7">Belongs to the TonB-dependent receptor family.</text>
</comment>
<evidence type="ECO:0000256" key="1">
    <source>
        <dbReference type="ARBA" id="ARBA00004571"/>
    </source>
</evidence>
<dbReference type="NCBIfam" id="TIGR04057">
    <property type="entry name" value="SusC_RagA_signa"/>
    <property type="match status" value="1"/>
</dbReference>
<reference evidence="9 10" key="1">
    <citation type="submission" date="2019-05" db="EMBL/GenBank/DDBJ databases">
        <title>Panacibacter sp. strain 17mud1-8 Genome sequencing and assembly.</title>
        <authorList>
            <person name="Chhetri G."/>
        </authorList>
    </citation>
    <scope>NUCLEOTIDE SEQUENCE [LARGE SCALE GENOMIC DNA]</scope>
    <source>
        <strain evidence="9 10">17mud1-8</strain>
    </source>
</reference>
<comment type="subcellular location">
    <subcellularLocation>
        <location evidence="1 7">Cell outer membrane</location>
        <topology evidence="1 7">Multi-pass membrane protein</topology>
    </subcellularLocation>
</comment>
<dbReference type="InterPro" id="IPR037066">
    <property type="entry name" value="Plug_dom_sf"/>
</dbReference>
<dbReference type="AlphaFoldDB" id="A0A4U3KVR7"/>
<evidence type="ECO:0000313" key="9">
    <source>
        <dbReference type="EMBL" id="TKK65117.1"/>
    </source>
</evidence>
<comment type="caution">
    <text evidence="9">The sequence shown here is derived from an EMBL/GenBank/DDBJ whole genome shotgun (WGS) entry which is preliminary data.</text>
</comment>
<evidence type="ECO:0000256" key="5">
    <source>
        <dbReference type="ARBA" id="ARBA00023136"/>
    </source>
</evidence>
<evidence type="ECO:0000313" key="10">
    <source>
        <dbReference type="Proteomes" id="UP000305848"/>
    </source>
</evidence>
<dbReference type="Gene3D" id="2.60.40.1120">
    <property type="entry name" value="Carboxypeptidase-like, regulatory domain"/>
    <property type="match status" value="1"/>
</dbReference>
<dbReference type="Gene3D" id="2.40.170.20">
    <property type="entry name" value="TonB-dependent receptor, beta-barrel domain"/>
    <property type="match status" value="1"/>
</dbReference>
<evidence type="ECO:0000256" key="7">
    <source>
        <dbReference type="PROSITE-ProRule" id="PRU01360"/>
    </source>
</evidence>
<keyword evidence="4 7" id="KW-0812">Transmembrane</keyword>
<dbReference type="EMBL" id="SZQL01000024">
    <property type="protein sequence ID" value="TKK65117.1"/>
    <property type="molecule type" value="Genomic_DNA"/>
</dbReference>
<feature type="domain" description="TonB-dependent receptor plug" evidence="8">
    <location>
        <begin position="230"/>
        <end position="338"/>
    </location>
</feature>
<dbReference type="SUPFAM" id="SSF56935">
    <property type="entry name" value="Porins"/>
    <property type="match status" value="1"/>
</dbReference>
<dbReference type="Pfam" id="PF07715">
    <property type="entry name" value="Plug"/>
    <property type="match status" value="1"/>
</dbReference>
<keyword evidence="10" id="KW-1185">Reference proteome</keyword>
<dbReference type="InterPro" id="IPR012910">
    <property type="entry name" value="Plug_dom"/>
</dbReference>
<evidence type="ECO:0000259" key="8">
    <source>
        <dbReference type="Pfam" id="PF07715"/>
    </source>
</evidence>
<sequence length="1170" mass="129540">MKKTGLRIQIPSFVMKVALLYSFLTLGLTVWSFAKEADGQEVLDKKITISIKEENFKSALQKISQEAGVKFSYTRNTIPEKEKVSVTATDETLASIFNSLFQPYNIQFEAVGNQVILKKNGSLDLLAEQETVAAETNYFVLIRGTVTDAGGKPIADVSVIVKGTGKGTTTNASGEFTIDAETGDILEFSIVGYKPVSVTVGNNASIAVQMQTDVSGLGEVVVVGYGTQKKASVTGAVSTVKATDIESIPTSNLSNLLAGRLPGAQIINNSGFVGASSDILVRGVGSGNGGTYPLVVIDNVVSSRADFDALDPNEVESVTLLKDAATAAVYGARASNGVLLVTTRSGKSNQKAVFSYKSYFTTSTTTKPLQSFTATDELIYKNKQYKNKQELAGQPVGTLPYGTAAFEYYKDKSYQLMDDLWRNPTSQQHDLSVSGGSEQLSYFILGGFNQSKGSFYNTDYNRYNFRSKVDAKISDNLTIGLNLSGYRRTGDRFYWPYDAEESTTLQDFYRATFNWSRLYPFYEKADGTPTNRLDPNGYPVISGGWHPIELVYNGGYRNVVYNNLNGIFNIDLKIPFIKGLSTKALANYNVDTRNAKAFIKYNKAYTIQFKEAGPGLSNYEPAPINFDQQNIHNLSSALERITENVTLINSYQFDWFLNYARTFGKHDVSANLVYEQSENKSKTLNGSAGRLISSNYDQILAASPDAVDRYFDGGEDAGARSAWIGRGHYEYNNKYITEFAFRRDASYIFAPDKRTGFFPSASAAWRISKEKFFNISFINELKLRASVGTTGNDNIAAYQWQNNYVIGNSYVFGNNYLIGLSPSVLPNPDVTWEKTTSYNGGLDFTAMDGKLSGEFDYFKRIISDILGTRLSTLPGTLGATLPAVNYAKKDIHGFELALQYRNTIGQIMYSIGGNMGYARDKWVLVDEPEAIKGTWRSAIDQPSNRLYGYVSEGIIRDEKVVEALKTKGFKQFGRDPMIGALLFKDIRGANFSEGPDGKIDENDATYLSNNAIPRINYGVNLSAAWKGFRIDILLQGVGAYDKIVSTLNTSTGGVFQVDRPYFHLWTDAWSEDNPNGKYPKIIDWGYEEVGYAPSSFWIRSGAYLRLRNLNISYSFPKKWIGKAGIKQLQLFFTGTNLLTFSAFKEYDPEQLALDSYPIMKSFTGGLNINF</sequence>
<dbReference type="InterPro" id="IPR008969">
    <property type="entry name" value="CarboxyPept-like_regulatory"/>
</dbReference>
<organism evidence="9 10">
    <name type="scientific">Ilyomonas limi</name>
    <dbReference type="NCBI Taxonomy" id="2575867"/>
    <lineage>
        <taxon>Bacteria</taxon>
        <taxon>Pseudomonadati</taxon>
        <taxon>Bacteroidota</taxon>
        <taxon>Chitinophagia</taxon>
        <taxon>Chitinophagales</taxon>
        <taxon>Chitinophagaceae</taxon>
        <taxon>Ilyomonas</taxon>
    </lineage>
</organism>
<dbReference type="Proteomes" id="UP000305848">
    <property type="component" value="Unassembled WGS sequence"/>
</dbReference>
<dbReference type="Gene3D" id="2.170.130.10">
    <property type="entry name" value="TonB-dependent receptor, plug domain"/>
    <property type="match status" value="1"/>
</dbReference>
<dbReference type="GO" id="GO:0009279">
    <property type="term" value="C:cell outer membrane"/>
    <property type="evidence" value="ECO:0007669"/>
    <property type="project" value="UniProtKB-SubCell"/>
</dbReference>
<dbReference type="RefSeq" id="WP_137263754.1">
    <property type="nucleotide sequence ID" value="NZ_SZQL01000024.1"/>
</dbReference>
<gene>
    <name evidence="9" type="ORF">FC093_20845</name>
</gene>
<dbReference type="SUPFAM" id="SSF49464">
    <property type="entry name" value="Carboxypeptidase regulatory domain-like"/>
    <property type="match status" value="1"/>
</dbReference>